<evidence type="ECO:0000313" key="3">
    <source>
        <dbReference type="Proteomes" id="UP000269693"/>
    </source>
</evidence>
<accession>A0ABM7CEK7</accession>
<dbReference type="SUPFAM" id="SSF51197">
    <property type="entry name" value="Clavaminate synthase-like"/>
    <property type="match status" value="1"/>
</dbReference>
<evidence type="ECO:0000259" key="1">
    <source>
        <dbReference type="Pfam" id="PF05118"/>
    </source>
</evidence>
<dbReference type="InterPro" id="IPR007803">
    <property type="entry name" value="Asp/Arg/Pro-Hydrxlase"/>
</dbReference>
<protein>
    <submittedName>
        <fullName evidence="2">Aspartyl/asparaginyl beta-hydroxylase domain-containing protein</fullName>
    </submittedName>
</protein>
<dbReference type="Pfam" id="PF05118">
    <property type="entry name" value="Asp_Arg_Hydrox"/>
    <property type="match status" value="1"/>
</dbReference>
<reference evidence="2 3" key="1">
    <citation type="submission" date="2018-09" db="EMBL/GenBank/DDBJ databases">
        <title>Insights into the microbiota of Asian seabass (Lates calcarifer) with tenacibaculosis symptoms and description of sp. nov. Tenacibaculum singaporense.</title>
        <authorList>
            <person name="Miyake S."/>
            <person name="Soh M."/>
            <person name="Azman M.N."/>
            <person name="Ngoh S.Y."/>
            <person name="Orban L."/>
            <person name="Seedorf H."/>
        </authorList>
    </citation>
    <scope>NUCLEOTIDE SEQUENCE [LARGE SCALE GENOMIC DNA]</scope>
    <source>
        <strain evidence="2 3">DSM 13764</strain>
    </source>
</reference>
<sequence length="243" mass="28212">MQVKEIKTTIFLKLPFLFDTDKLLHDYSLVVNQHWIPHFNTSGYQGEWKAISLYAGNGDASNIFAFQNDNSTIKETPIMNDCNYFKEVINSFQCPISSARLLRLNVGAEIKPHRDYKLGYEDGNFRLHIPIITNNKVEFILDDEQLKMLPGECWYTNVNYIHSVTNKGNEDRIHLVIDAERNEWSDTLFFSLAPKESFQPKQEEIDSPETIHLILNELKRSNEPASKKLINEMEQKLSKLTSK</sequence>
<evidence type="ECO:0000313" key="2">
    <source>
        <dbReference type="EMBL" id="AZJ32190.1"/>
    </source>
</evidence>
<gene>
    <name evidence="2" type="ORF">D6200_06270</name>
</gene>
<feature type="domain" description="Aspartyl/asparaginy/proline hydroxylase" evidence="1">
    <location>
        <begin position="30"/>
        <end position="181"/>
    </location>
</feature>
<dbReference type="EMBL" id="CP032544">
    <property type="protein sequence ID" value="AZJ32190.1"/>
    <property type="molecule type" value="Genomic_DNA"/>
</dbReference>
<organism evidence="2 3">
    <name type="scientific">Tenacibaculum mesophilum</name>
    <dbReference type="NCBI Taxonomy" id="104268"/>
    <lineage>
        <taxon>Bacteria</taxon>
        <taxon>Pseudomonadati</taxon>
        <taxon>Bacteroidota</taxon>
        <taxon>Flavobacteriia</taxon>
        <taxon>Flavobacteriales</taxon>
        <taxon>Flavobacteriaceae</taxon>
        <taxon>Tenacibaculum</taxon>
    </lineage>
</organism>
<dbReference type="Gene3D" id="2.60.120.330">
    <property type="entry name" value="B-lactam Antibiotic, Isopenicillin N Synthase, Chain"/>
    <property type="match status" value="1"/>
</dbReference>
<name>A0ABM7CEK7_9FLAO</name>
<keyword evidence="3" id="KW-1185">Reference proteome</keyword>
<dbReference type="Proteomes" id="UP000269693">
    <property type="component" value="Chromosome"/>
</dbReference>
<proteinExistence type="predicted"/>
<dbReference type="InterPro" id="IPR027443">
    <property type="entry name" value="IPNS-like_sf"/>
</dbReference>